<feature type="transmembrane region" description="Helical" evidence="1">
    <location>
        <begin position="26"/>
        <end position="47"/>
    </location>
</feature>
<feature type="transmembrane region" description="Helical" evidence="1">
    <location>
        <begin position="93"/>
        <end position="113"/>
    </location>
</feature>
<proteinExistence type="predicted"/>
<dbReference type="Proteomes" id="UP000054093">
    <property type="component" value="Unassembled WGS sequence"/>
</dbReference>
<dbReference type="AlphaFoldDB" id="E7G563"/>
<keyword evidence="1" id="KW-1133">Transmembrane helix</keyword>
<evidence type="ECO:0000256" key="1">
    <source>
        <dbReference type="SAM" id="Phobius"/>
    </source>
</evidence>
<feature type="transmembrane region" description="Helical" evidence="1">
    <location>
        <begin position="67"/>
        <end position="86"/>
    </location>
</feature>
<organism evidence="2 3">
    <name type="scientific">Helicobacter suis HS5</name>
    <dbReference type="NCBI Taxonomy" id="710394"/>
    <lineage>
        <taxon>Bacteria</taxon>
        <taxon>Pseudomonadati</taxon>
        <taxon>Campylobacterota</taxon>
        <taxon>Epsilonproteobacteria</taxon>
        <taxon>Campylobacterales</taxon>
        <taxon>Helicobacteraceae</taxon>
        <taxon>Helicobacter</taxon>
    </lineage>
</organism>
<evidence type="ECO:0000313" key="2">
    <source>
        <dbReference type="EMBL" id="EFX41500.1"/>
    </source>
</evidence>
<reference evidence="2 3" key="1">
    <citation type="journal article" date="2011" name="Vet. Res.">
        <title>Genome sequence of Helicobacter suis supports its role in gastric pathology.</title>
        <authorList>
            <person name="Vermoote M."/>
            <person name="Vandekerckhove T.T."/>
            <person name="Flahou B."/>
            <person name="Pasmans F."/>
            <person name="Smet A."/>
            <person name="De Groote D."/>
            <person name="Van Criekinge W."/>
            <person name="Ducatelle R."/>
            <person name="Haesebrouck F."/>
        </authorList>
    </citation>
    <scope>NUCLEOTIDE SEQUENCE [LARGE SCALE GENOMIC DNA]</scope>
    <source>
        <strain evidence="2 3">HS5</strain>
    </source>
</reference>
<dbReference type="EMBL" id="ADHO01000247">
    <property type="protein sequence ID" value="EFX41500.1"/>
    <property type="molecule type" value="Genomic_DNA"/>
</dbReference>
<gene>
    <name evidence="2" type="ORF">HSUHS5_1144</name>
</gene>
<comment type="caution">
    <text evidence="2">The sequence shown here is derived from an EMBL/GenBank/DDBJ whole genome shotgun (WGS) entry which is preliminary data.</text>
</comment>
<keyword evidence="1" id="KW-0812">Transmembrane</keyword>
<sequence>MPMVCKVLLVKTIDSHAKNQSLQGGVFLNFFILFVITSLSLLLSTFAHDFTQLFSIFNKHFYRPLIFFLYVCGVFMSLIYLVLCAWHKNHALIPQIVAFIGGVLFIYLCFIPPIPTPTFLFAFFFYLAFFLLGMIWFHFRSKKFKNKYLILFAPSLNTCLVTLFASGLQTYFLTHSLQAWFDWILFCLGLVLLLVLLARHKEYFGLYEYANLLVLIAGILVFLLSAPILFQIERYNEARWSFYLLGFLGWYGEWMYTSFKNDGVP</sequence>
<keyword evidence="1" id="KW-0472">Membrane</keyword>
<feature type="transmembrane region" description="Helical" evidence="1">
    <location>
        <begin position="119"/>
        <end position="137"/>
    </location>
</feature>
<accession>E7G563</accession>
<feature type="transmembrane region" description="Helical" evidence="1">
    <location>
        <begin position="149"/>
        <end position="168"/>
    </location>
</feature>
<protein>
    <submittedName>
        <fullName evidence="2">Uncharacterized protein</fullName>
    </submittedName>
</protein>
<evidence type="ECO:0000313" key="3">
    <source>
        <dbReference type="Proteomes" id="UP000054093"/>
    </source>
</evidence>
<name>E7G563_9HELI</name>
<feature type="transmembrane region" description="Helical" evidence="1">
    <location>
        <begin position="180"/>
        <end position="198"/>
    </location>
</feature>
<feature type="transmembrane region" description="Helical" evidence="1">
    <location>
        <begin position="210"/>
        <end position="230"/>
    </location>
</feature>